<dbReference type="Pfam" id="PF00583">
    <property type="entry name" value="Acetyltransf_1"/>
    <property type="match status" value="1"/>
</dbReference>
<dbReference type="InterPro" id="IPR000182">
    <property type="entry name" value="GNAT_dom"/>
</dbReference>
<proteinExistence type="predicted"/>
<evidence type="ECO:0000313" key="2">
    <source>
        <dbReference type="EMBL" id="NAR72222.1"/>
    </source>
</evidence>
<keyword evidence="3" id="KW-0808">Transferase</keyword>
<evidence type="ECO:0000259" key="1">
    <source>
        <dbReference type="PROSITE" id="PS51186"/>
    </source>
</evidence>
<dbReference type="PANTHER" id="PTHR43441">
    <property type="entry name" value="RIBOSOMAL-PROTEIN-SERINE ACETYLTRANSFERASE"/>
    <property type="match status" value="1"/>
</dbReference>
<dbReference type="EMBL" id="WTTO01000003">
    <property type="protein sequence ID" value="NAR72222.1"/>
    <property type="molecule type" value="Genomic_DNA"/>
</dbReference>
<gene>
    <name evidence="3" type="ORF">AhaeAN43_12555</name>
    <name evidence="2" type="ORF">GPS52_01730</name>
</gene>
<dbReference type="GO" id="GO:1990189">
    <property type="term" value="F:protein N-terminal-serine acetyltransferase activity"/>
    <property type="evidence" value="ECO:0007669"/>
    <property type="project" value="TreeGrafter"/>
</dbReference>
<evidence type="ECO:0000313" key="3">
    <source>
        <dbReference type="EMBL" id="QHI14133.1"/>
    </source>
</evidence>
<dbReference type="GO" id="GO:0008999">
    <property type="term" value="F:protein-N-terminal-alanine acetyltransferase activity"/>
    <property type="evidence" value="ECO:0007669"/>
    <property type="project" value="TreeGrafter"/>
</dbReference>
<dbReference type="Gene3D" id="3.40.630.30">
    <property type="match status" value="1"/>
</dbReference>
<organism evidence="3 5">
    <name type="scientific">Acinetobacter haemolyticus</name>
    <dbReference type="NCBI Taxonomy" id="29430"/>
    <lineage>
        <taxon>Bacteria</taxon>
        <taxon>Pseudomonadati</taxon>
        <taxon>Pseudomonadota</taxon>
        <taxon>Gammaproteobacteria</taxon>
        <taxon>Moraxellales</taxon>
        <taxon>Moraxellaceae</taxon>
        <taxon>Acinetobacter</taxon>
    </lineage>
</organism>
<dbReference type="Proteomes" id="UP000451048">
    <property type="component" value="Unassembled WGS sequence"/>
</dbReference>
<evidence type="ECO:0000313" key="5">
    <source>
        <dbReference type="Proteomes" id="UP000463868"/>
    </source>
</evidence>
<dbReference type="PANTHER" id="PTHR43441:SF2">
    <property type="entry name" value="FAMILY ACETYLTRANSFERASE, PUTATIVE (AFU_ORTHOLOGUE AFUA_7G00850)-RELATED"/>
    <property type="match status" value="1"/>
</dbReference>
<dbReference type="InterPro" id="IPR051908">
    <property type="entry name" value="Ribosomal_N-acetyltransferase"/>
</dbReference>
<dbReference type="Proteomes" id="UP000463868">
    <property type="component" value="Chromosome"/>
</dbReference>
<reference evidence="2 4" key="2">
    <citation type="submission" date="2019-12" db="EMBL/GenBank/DDBJ databases">
        <title>Acinetobacter haemolyticus comparative genomics.</title>
        <authorList>
            <person name="Castro-Jaimes S."/>
            <person name="Bello-Lopez E."/>
            <person name="Velazquez-Acosta C."/>
            <person name="Volkow-Fernandez P."/>
            <person name="Lozano-Zarain P."/>
            <person name="Castillo Ramirez S."/>
            <person name="Cevallos M.A."/>
        </authorList>
    </citation>
    <scope>NUCLEOTIDE SEQUENCE [LARGE SCALE GENOMIC DNA]</scope>
    <source>
        <strain evidence="2 4">AN10</strain>
    </source>
</reference>
<dbReference type="EMBL" id="CP031976">
    <property type="protein sequence ID" value="QHI14133.1"/>
    <property type="molecule type" value="Genomic_DNA"/>
</dbReference>
<dbReference type="RefSeq" id="WP_005091479.1">
    <property type="nucleotide sequence ID" value="NZ_BKQF01000089.1"/>
</dbReference>
<dbReference type="InterPro" id="IPR016181">
    <property type="entry name" value="Acyl_CoA_acyltransferase"/>
</dbReference>
<feature type="domain" description="N-acetyltransferase" evidence="1">
    <location>
        <begin position="45"/>
        <end position="196"/>
    </location>
</feature>
<dbReference type="SUPFAM" id="SSF55729">
    <property type="entry name" value="Acyl-CoA N-acyltransferases (Nat)"/>
    <property type="match status" value="1"/>
</dbReference>
<sequence>MKNYLKTQHNDLGQTVGLAIENFKTSQPIKESIFGQNIQLISIVGTIADSALAQIWACVSSEPNAACWTYLPYSAPTSAIVLRDALHNLFGFYGSTHFLIEVDGEVQGWIALLNPRLEHGAIEIGNVYFSHKMKKSKASTETIFLLLQQCFKHGFRRVEWKCDDCNAPSKAAALRFGFQFEGLFRQDRIVKGRNRNTAWFSIIDEEWPDLEKIYQQWLSPDNFDEQGFQKRRLTDFLIFNSPYH</sequence>
<accession>A0A372MKW8</accession>
<evidence type="ECO:0000313" key="4">
    <source>
        <dbReference type="Proteomes" id="UP000451048"/>
    </source>
</evidence>
<protein>
    <submittedName>
        <fullName evidence="2 3">N-acetyltransferase</fullName>
    </submittedName>
</protein>
<name>A0A372MKW8_ACIHA</name>
<dbReference type="AlphaFoldDB" id="A0A372MKW8"/>
<dbReference type="PROSITE" id="PS51186">
    <property type="entry name" value="GNAT"/>
    <property type="match status" value="1"/>
</dbReference>
<reference evidence="3 5" key="1">
    <citation type="submission" date="2018-08" db="EMBL/GenBank/DDBJ databases">
        <title>Analysis of the genomic diversity of Mexican Acinetobacter haemolyticus clinical isolates.</title>
        <authorList>
            <person name="Castro-Jaimes S."/>
            <person name="Cevallos M.A."/>
        </authorList>
    </citation>
    <scope>NUCLEOTIDE SEQUENCE [LARGE SCALE GENOMIC DNA]</scope>
    <source>
        <strain evidence="3 5">AN43</strain>
    </source>
</reference>